<evidence type="ECO:0000256" key="1">
    <source>
        <dbReference type="ARBA" id="ARBA00022737"/>
    </source>
</evidence>
<dbReference type="KEGG" id="mcha:111021703"/>
<dbReference type="PROSITE" id="PS51450">
    <property type="entry name" value="LRR"/>
    <property type="match status" value="1"/>
</dbReference>
<reference evidence="10" key="1">
    <citation type="submission" date="2025-08" db="UniProtKB">
        <authorList>
            <consortium name="RefSeq"/>
        </authorList>
    </citation>
    <scope>IDENTIFICATION</scope>
    <source>
        <strain evidence="10">OHB3-1</strain>
    </source>
</reference>
<dbReference type="Gene3D" id="1.10.10.10">
    <property type="entry name" value="Winged helix-like DNA-binding domain superfamily/Winged helix DNA-binding domain"/>
    <property type="match status" value="1"/>
</dbReference>
<feature type="domain" description="Disease resistance protein winged helix" evidence="7">
    <location>
        <begin position="327"/>
        <end position="399"/>
    </location>
</feature>
<dbReference type="AlphaFoldDB" id="A0A6J1DNQ4"/>
<sequence>MAEAILFQVAGEILMKLISQASTRLGMGREVEDDLTKLTSTISTIKDVLLDAEERQTKSHSLQNWLQKLEEALYDAEDVLDELSVKSVKDRLDAIAAEKNLFHLRENYEQRTQHGSFDQTTTGNETCSIPNQEEVIGRDDDKKKVKDLLLDMNMNVSFIVIAGMGGIDKTTLAKSLYHDEEVSKCFNSRIWVWVSDQFEVKVIVRKIIESVTGRNPDVEGMEALNRELQEVIGGKKYLLVIWMMYGRKLKRNDMRLQESNSWSLFRKVAFKEGKEPTSEEEWMSFKKNELLKVIQQTDKNDGLTPILNLSYNHLPPNLKQCFAYLSLFPKGTRLEIKDLIRQWMAHGFIESSNGTANSMEEVGKSYFKELCWRFFFWKSSDECNFDEEVHMHDVMREVATNVAGEKYVQVNSNRDLVVSERHISFCSKIKSWRDLLLNLQKAKRLRTFQLFLSYENRLEMNEAVLDELFSSFPRLRVLGLTFSKIHVVPNSIKKLRHLRYLNLSRNYMESLPNSITKLQNLQTLDLSHCYILKKLPRDTNNLVSLSHLDISFLPYTSEMEKLNFLQIPAYFVLDCRRCDMLSELKVPNNLNGKLIIRGSEQLRHTDQSEVSLINLRDVQGFRVLELEWKQSDRNDDEGEVRVMKYCSSSLGIPHMSLPIKCFNLMSLPEWIGTLTSFKELVIIQCPKLKSVPEGMQQLRSFKYLHIKGCPELEERFKHGVKDWPKIAHIPHIY</sequence>
<dbReference type="InterPro" id="IPR027417">
    <property type="entry name" value="P-loop_NTPase"/>
</dbReference>
<dbReference type="Pfam" id="PF23559">
    <property type="entry name" value="WHD_DRP"/>
    <property type="match status" value="1"/>
</dbReference>
<keyword evidence="4" id="KW-0067">ATP-binding</keyword>
<dbReference type="GO" id="GO:0005524">
    <property type="term" value="F:ATP binding"/>
    <property type="evidence" value="ECO:0007669"/>
    <property type="project" value="UniProtKB-KW"/>
</dbReference>
<dbReference type="Gene3D" id="3.80.10.10">
    <property type="entry name" value="Ribonuclease Inhibitor"/>
    <property type="match status" value="1"/>
</dbReference>
<dbReference type="InterPro" id="IPR058922">
    <property type="entry name" value="WHD_DRP"/>
</dbReference>
<dbReference type="Gene3D" id="3.40.50.300">
    <property type="entry name" value="P-loop containing nucleotide triphosphate hydrolases"/>
    <property type="match status" value="1"/>
</dbReference>
<dbReference type="InterPro" id="IPR002182">
    <property type="entry name" value="NB-ARC"/>
</dbReference>
<keyword evidence="9" id="KW-1185">Reference proteome</keyword>
<dbReference type="OrthoDB" id="5279713at2759"/>
<evidence type="ECO:0000256" key="3">
    <source>
        <dbReference type="ARBA" id="ARBA00022821"/>
    </source>
</evidence>
<evidence type="ECO:0000313" key="9">
    <source>
        <dbReference type="Proteomes" id="UP000504603"/>
    </source>
</evidence>
<evidence type="ECO:0000256" key="4">
    <source>
        <dbReference type="ARBA" id="ARBA00022840"/>
    </source>
</evidence>
<dbReference type="SUPFAM" id="SSF52058">
    <property type="entry name" value="L domain-like"/>
    <property type="match status" value="1"/>
</dbReference>
<dbReference type="GO" id="GO:0043531">
    <property type="term" value="F:ADP binding"/>
    <property type="evidence" value="ECO:0007669"/>
    <property type="project" value="InterPro"/>
</dbReference>
<name>A0A6J1DNQ4_MOMCH</name>
<dbReference type="PRINTS" id="PR00364">
    <property type="entry name" value="DISEASERSIST"/>
</dbReference>
<evidence type="ECO:0000259" key="5">
    <source>
        <dbReference type="Pfam" id="PF00931"/>
    </source>
</evidence>
<dbReference type="Pfam" id="PF18052">
    <property type="entry name" value="Rx_N"/>
    <property type="match status" value="1"/>
</dbReference>
<dbReference type="InterPro" id="IPR036388">
    <property type="entry name" value="WH-like_DNA-bd_sf"/>
</dbReference>
<dbReference type="Proteomes" id="UP000504603">
    <property type="component" value="Unplaced"/>
</dbReference>
<feature type="domain" description="Disease resistance N-terminal" evidence="6">
    <location>
        <begin position="13"/>
        <end position="91"/>
    </location>
</feature>
<dbReference type="SUPFAM" id="SSF52540">
    <property type="entry name" value="P-loop containing nucleoside triphosphate hydrolases"/>
    <property type="match status" value="1"/>
</dbReference>
<dbReference type="Pfam" id="PF23598">
    <property type="entry name" value="LRR_14"/>
    <property type="match status" value="1"/>
</dbReference>
<dbReference type="PANTHER" id="PTHR36766:SF40">
    <property type="entry name" value="DISEASE RESISTANCE PROTEIN RGA3"/>
    <property type="match status" value="1"/>
</dbReference>
<keyword evidence="2" id="KW-0547">Nucleotide-binding</keyword>
<dbReference type="InterPro" id="IPR041118">
    <property type="entry name" value="Rx_N"/>
</dbReference>
<evidence type="ECO:0000256" key="2">
    <source>
        <dbReference type="ARBA" id="ARBA00022741"/>
    </source>
</evidence>
<dbReference type="InterPro" id="IPR055414">
    <property type="entry name" value="LRR_R13L4/SHOC2-like"/>
</dbReference>
<dbReference type="RefSeq" id="XP_022154436.1">
    <property type="nucleotide sequence ID" value="XM_022298744.1"/>
</dbReference>
<organism evidence="9 10">
    <name type="scientific">Momordica charantia</name>
    <name type="common">Bitter gourd</name>
    <name type="synonym">Balsam pear</name>
    <dbReference type="NCBI Taxonomy" id="3673"/>
    <lineage>
        <taxon>Eukaryota</taxon>
        <taxon>Viridiplantae</taxon>
        <taxon>Streptophyta</taxon>
        <taxon>Embryophyta</taxon>
        <taxon>Tracheophyta</taxon>
        <taxon>Spermatophyta</taxon>
        <taxon>Magnoliopsida</taxon>
        <taxon>eudicotyledons</taxon>
        <taxon>Gunneridae</taxon>
        <taxon>Pentapetalae</taxon>
        <taxon>rosids</taxon>
        <taxon>fabids</taxon>
        <taxon>Cucurbitales</taxon>
        <taxon>Cucurbitaceae</taxon>
        <taxon>Momordiceae</taxon>
        <taxon>Momordica</taxon>
    </lineage>
</organism>
<feature type="domain" description="Disease resistance R13L4/SHOC-2-like LRR" evidence="8">
    <location>
        <begin position="468"/>
        <end position="671"/>
    </location>
</feature>
<dbReference type="GO" id="GO:0051707">
    <property type="term" value="P:response to other organism"/>
    <property type="evidence" value="ECO:0007669"/>
    <property type="project" value="UniProtKB-ARBA"/>
</dbReference>
<dbReference type="Pfam" id="PF00931">
    <property type="entry name" value="NB-ARC"/>
    <property type="match status" value="1"/>
</dbReference>
<evidence type="ECO:0000259" key="7">
    <source>
        <dbReference type="Pfam" id="PF23559"/>
    </source>
</evidence>
<evidence type="ECO:0000259" key="8">
    <source>
        <dbReference type="Pfam" id="PF23598"/>
    </source>
</evidence>
<accession>A0A6J1DNQ4</accession>
<dbReference type="GeneID" id="111021703"/>
<keyword evidence="1" id="KW-0677">Repeat</keyword>
<dbReference type="PANTHER" id="PTHR36766">
    <property type="entry name" value="PLANT BROAD-SPECTRUM MILDEW RESISTANCE PROTEIN RPW8"/>
    <property type="match status" value="1"/>
</dbReference>
<evidence type="ECO:0000259" key="6">
    <source>
        <dbReference type="Pfam" id="PF18052"/>
    </source>
</evidence>
<proteinExistence type="predicted"/>
<keyword evidence="3" id="KW-0611">Plant defense</keyword>
<dbReference type="GO" id="GO:0006952">
    <property type="term" value="P:defense response"/>
    <property type="evidence" value="ECO:0007669"/>
    <property type="project" value="UniProtKB-KW"/>
</dbReference>
<feature type="domain" description="NB-ARC" evidence="5">
    <location>
        <begin position="139"/>
        <end position="241"/>
    </location>
</feature>
<dbReference type="FunFam" id="1.10.10.10:FF:000322">
    <property type="entry name" value="Probable disease resistance protein At1g63360"/>
    <property type="match status" value="1"/>
</dbReference>
<evidence type="ECO:0000313" key="10">
    <source>
        <dbReference type="RefSeq" id="XP_022154436.1"/>
    </source>
</evidence>
<dbReference type="InterPro" id="IPR032675">
    <property type="entry name" value="LRR_dom_sf"/>
</dbReference>
<dbReference type="InterPro" id="IPR001611">
    <property type="entry name" value="Leu-rich_rpt"/>
</dbReference>
<gene>
    <name evidence="10" type="primary">LOC111021703</name>
</gene>
<protein>
    <submittedName>
        <fullName evidence="10">LOW QUALITY PROTEIN: putative disease resistance protein RGA3</fullName>
    </submittedName>
</protein>
<dbReference type="Gene3D" id="1.20.5.4130">
    <property type="match status" value="1"/>
</dbReference>